<dbReference type="OrthoDB" id="1470350at2759"/>
<dbReference type="GO" id="GO:0020037">
    <property type="term" value="F:heme binding"/>
    <property type="evidence" value="ECO:0007669"/>
    <property type="project" value="InterPro"/>
</dbReference>
<dbReference type="Gene3D" id="1.10.630.10">
    <property type="entry name" value="Cytochrome P450"/>
    <property type="match status" value="1"/>
</dbReference>
<dbReference type="STRING" id="137246.A0A401T8C5"/>
<comment type="caution">
    <text evidence="1">The sequence shown here is derived from an EMBL/GenBank/DDBJ whole genome shotgun (WGS) entry which is preliminary data.</text>
</comment>
<dbReference type="SUPFAM" id="SSF48264">
    <property type="entry name" value="Cytochrome P450"/>
    <property type="match status" value="1"/>
</dbReference>
<accession>A0A401T8C5</accession>
<evidence type="ECO:0000313" key="1">
    <source>
        <dbReference type="EMBL" id="GCC38890.1"/>
    </source>
</evidence>
<organism evidence="1 2">
    <name type="scientific">Chiloscyllium punctatum</name>
    <name type="common">Brownbanded bambooshark</name>
    <name type="synonym">Hemiscyllium punctatum</name>
    <dbReference type="NCBI Taxonomy" id="137246"/>
    <lineage>
        <taxon>Eukaryota</taxon>
        <taxon>Metazoa</taxon>
        <taxon>Chordata</taxon>
        <taxon>Craniata</taxon>
        <taxon>Vertebrata</taxon>
        <taxon>Chondrichthyes</taxon>
        <taxon>Elasmobranchii</taxon>
        <taxon>Galeomorphii</taxon>
        <taxon>Galeoidea</taxon>
        <taxon>Orectolobiformes</taxon>
        <taxon>Hemiscylliidae</taxon>
        <taxon>Chiloscyllium</taxon>
    </lineage>
</organism>
<dbReference type="GO" id="GO:0004497">
    <property type="term" value="F:monooxygenase activity"/>
    <property type="evidence" value="ECO:0007669"/>
    <property type="project" value="InterPro"/>
</dbReference>
<sequence length="38" mass="4335">MAVVIRLKYLDCIIKEVLRLLPPVSGGYRTALQTFELD</sequence>
<gene>
    <name evidence="1" type="ORF">chiPu_0023247</name>
</gene>
<evidence type="ECO:0000313" key="2">
    <source>
        <dbReference type="Proteomes" id="UP000287033"/>
    </source>
</evidence>
<name>A0A401T8C5_CHIPU</name>
<dbReference type="GO" id="GO:0005506">
    <property type="term" value="F:iron ion binding"/>
    <property type="evidence" value="ECO:0007669"/>
    <property type="project" value="InterPro"/>
</dbReference>
<dbReference type="GO" id="GO:0016705">
    <property type="term" value="F:oxidoreductase activity, acting on paired donors, with incorporation or reduction of molecular oxygen"/>
    <property type="evidence" value="ECO:0007669"/>
    <property type="project" value="InterPro"/>
</dbReference>
<reference evidence="1 2" key="1">
    <citation type="journal article" date="2018" name="Nat. Ecol. Evol.">
        <title>Shark genomes provide insights into elasmobranch evolution and the origin of vertebrates.</title>
        <authorList>
            <person name="Hara Y"/>
            <person name="Yamaguchi K"/>
            <person name="Onimaru K"/>
            <person name="Kadota M"/>
            <person name="Koyanagi M"/>
            <person name="Keeley SD"/>
            <person name="Tatsumi K"/>
            <person name="Tanaka K"/>
            <person name="Motone F"/>
            <person name="Kageyama Y"/>
            <person name="Nozu R"/>
            <person name="Adachi N"/>
            <person name="Nishimura O"/>
            <person name="Nakagawa R"/>
            <person name="Tanegashima C"/>
            <person name="Kiyatake I"/>
            <person name="Matsumoto R"/>
            <person name="Murakumo K"/>
            <person name="Nishida K"/>
            <person name="Terakita A"/>
            <person name="Kuratani S"/>
            <person name="Sato K"/>
            <person name="Hyodo S Kuraku.S."/>
        </authorList>
    </citation>
    <scope>NUCLEOTIDE SEQUENCE [LARGE SCALE GENOMIC DNA]</scope>
</reference>
<dbReference type="InterPro" id="IPR036396">
    <property type="entry name" value="Cyt_P450_sf"/>
</dbReference>
<protein>
    <submittedName>
        <fullName evidence="1">Uncharacterized protein</fullName>
    </submittedName>
</protein>
<proteinExistence type="predicted"/>
<feature type="non-terminal residue" evidence="1">
    <location>
        <position position="38"/>
    </location>
</feature>
<dbReference type="AlphaFoldDB" id="A0A401T8C5"/>
<dbReference type="EMBL" id="BEZZ01017937">
    <property type="protein sequence ID" value="GCC38890.1"/>
    <property type="molecule type" value="Genomic_DNA"/>
</dbReference>
<keyword evidence="2" id="KW-1185">Reference proteome</keyword>
<dbReference type="Proteomes" id="UP000287033">
    <property type="component" value="Unassembled WGS sequence"/>
</dbReference>